<dbReference type="InterPro" id="IPR002052">
    <property type="entry name" value="DNA_methylase_N6_adenine_CS"/>
</dbReference>
<evidence type="ECO:0000313" key="8">
    <source>
        <dbReference type="Proteomes" id="UP000271031"/>
    </source>
</evidence>
<gene>
    <name evidence="7" type="ORF">EDM56_12955</name>
</gene>
<evidence type="ECO:0000256" key="2">
    <source>
        <dbReference type="ARBA" id="ARBA00022603"/>
    </source>
</evidence>
<dbReference type="GO" id="GO:0003677">
    <property type="term" value="F:DNA binding"/>
    <property type="evidence" value="ECO:0007669"/>
    <property type="project" value="InterPro"/>
</dbReference>
<keyword evidence="2 7" id="KW-0489">Methyltransferase</keyword>
<evidence type="ECO:0000256" key="3">
    <source>
        <dbReference type="ARBA" id="ARBA00022679"/>
    </source>
</evidence>
<dbReference type="OrthoDB" id="9800801at2"/>
<reference evidence="7 8" key="1">
    <citation type="submission" date="2018-10" db="EMBL/GenBank/DDBJ databases">
        <title>Phylogenomics of Brevibacillus.</title>
        <authorList>
            <person name="Dunlap C."/>
        </authorList>
    </citation>
    <scope>NUCLEOTIDE SEQUENCE [LARGE SCALE GENOMIC DNA]</scope>
    <source>
        <strain evidence="7 8">JCM 15716</strain>
    </source>
</reference>
<keyword evidence="8" id="KW-1185">Reference proteome</keyword>
<dbReference type="Gene3D" id="3.40.50.150">
    <property type="entry name" value="Vaccinia Virus protein VP39"/>
    <property type="match status" value="1"/>
</dbReference>
<dbReference type="InterPro" id="IPR002941">
    <property type="entry name" value="DNA_methylase_N4/N6"/>
</dbReference>
<evidence type="ECO:0000256" key="1">
    <source>
        <dbReference type="ARBA" id="ARBA00006594"/>
    </source>
</evidence>
<dbReference type="PROSITE" id="PS00092">
    <property type="entry name" value="N6_MTASE"/>
    <property type="match status" value="1"/>
</dbReference>
<protein>
    <submittedName>
        <fullName evidence="7">Site-specific DNA-methyltransferase</fullName>
    </submittedName>
</protein>
<sequence>MDPLTRLELIWPGKRSNHSAAFPRLTADASRSYHSPHSEHRTASYDNHLIFGENLLALQSLKEQYEERFTCIYIDPPYNTGQVFDQYDDGLDHGSWLSFMKERLHLFHQLLKEDGTLWISIDDDESHYLKVVCDEIFGRHNFVSNIVWIKKSSPSNDARWISDTHDHILVYAKDKTLWRPNKLPRTQEQNKIYKHSDEYDGVDAQGVFYGRGPWFPGDMTVKTISESALYPITTPSGRKVRPAAGRAWVYTEERFRELVADHRITFGKSGNNKPCIKRFLTEIEEKGVVPRSVWHYSEVGENRNARQEVKKLNATNPFATPKPEKLIKRILEIATKEGDYVLDAFAGSGTTGAVAHKMRRNWVMIERGEHCHTHIWTRMKKVIDGEDNGGITKEVAWSGGGGFSYHVVKETN</sequence>
<dbReference type="GO" id="GO:0009307">
    <property type="term" value="P:DNA restriction-modification system"/>
    <property type="evidence" value="ECO:0007669"/>
    <property type="project" value="UniProtKB-KW"/>
</dbReference>
<comment type="caution">
    <text evidence="7">The sequence shown here is derived from an EMBL/GenBank/DDBJ whole genome shotgun (WGS) entry which is preliminary data.</text>
</comment>
<organism evidence="7 8">
    <name type="scientific">Brevibacillus fluminis</name>
    <dbReference type="NCBI Taxonomy" id="511487"/>
    <lineage>
        <taxon>Bacteria</taxon>
        <taxon>Bacillati</taxon>
        <taxon>Bacillota</taxon>
        <taxon>Bacilli</taxon>
        <taxon>Bacillales</taxon>
        <taxon>Paenibacillaceae</taxon>
        <taxon>Brevibacillus</taxon>
    </lineage>
</organism>
<feature type="domain" description="DNA methylase N-4/N-6" evidence="6">
    <location>
        <begin position="71"/>
        <end position="372"/>
    </location>
</feature>
<proteinExistence type="inferred from homology"/>
<dbReference type="RefSeq" id="WP_122918347.1">
    <property type="nucleotide sequence ID" value="NZ_RHHQ01000010.1"/>
</dbReference>
<dbReference type="PIRSF" id="PIRSF015855">
    <property type="entry name" value="TypeIII_Mtase_mKpnI"/>
    <property type="match status" value="1"/>
</dbReference>
<dbReference type="AlphaFoldDB" id="A0A3M8DI16"/>
<dbReference type="EMBL" id="RHHQ01000010">
    <property type="protein sequence ID" value="RNB87742.1"/>
    <property type="molecule type" value="Genomic_DNA"/>
</dbReference>
<keyword evidence="3 7" id="KW-0808">Transferase</keyword>
<dbReference type="SUPFAM" id="SSF53335">
    <property type="entry name" value="S-adenosyl-L-methionine-dependent methyltransferases"/>
    <property type="match status" value="1"/>
</dbReference>
<dbReference type="GO" id="GO:0008170">
    <property type="term" value="F:N-methyltransferase activity"/>
    <property type="evidence" value="ECO:0007669"/>
    <property type="project" value="InterPro"/>
</dbReference>
<evidence type="ECO:0000256" key="4">
    <source>
        <dbReference type="ARBA" id="ARBA00022691"/>
    </source>
</evidence>
<name>A0A3M8DI16_9BACL</name>
<evidence type="ECO:0000259" key="6">
    <source>
        <dbReference type="Pfam" id="PF01555"/>
    </source>
</evidence>
<evidence type="ECO:0000256" key="5">
    <source>
        <dbReference type="ARBA" id="ARBA00022747"/>
    </source>
</evidence>
<dbReference type="Proteomes" id="UP000271031">
    <property type="component" value="Unassembled WGS sequence"/>
</dbReference>
<comment type="similarity">
    <text evidence="1">Belongs to the N(4)/N(6)-methyltransferase family.</text>
</comment>
<evidence type="ECO:0000313" key="7">
    <source>
        <dbReference type="EMBL" id="RNB87742.1"/>
    </source>
</evidence>
<keyword evidence="4" id="KW-0949">S-adenosyl-L-methionine</keyword>
<dbReference type="Pfam" id="PF01555">
    <property type="entry name" value="N6_N4_Mtase"/>
    <property type="match status" value="1"/>
</dbReference>
<accession>A0A3M8DI16</accession>
<dbReference type="InterPro" id="IPR029063">
    <property type="entry name" value="SAM-dependent_MTases_sf"/>
</dbReference>
<keyword evidence="5" id="KW-0680">Restriction system</keyword>
<dbReference type="PRINTS" id="PR00506">
    <property type="entry name" value="D21N6MTFRASE"/>
</dbReference>
<dbReference type="GO" id="GO:0032259">
    <property type="term" value="P:methylation"/>
    <property type="evidence" value="ECO:0007669"/>
    <property type="project" value="UniProtKB-KW"/>
</dbReference>
<dbReference type="InterPro" id="IPR002295">
    <property type="entry name" value="N4/N6-MTase_EcoPI_Mod-like"/>
</dbReference>